<keyword evidence="8" id="KW-1133">Transmembrane helix</keyword>
<dbReference type="Gene3D" id="3.40.710.10">
    <property type="entry name" value="DD-peptidase/beta-lactamase superfamily"/>
    <property type="match status" value="1"/>
</dbReference>
<feature type="domain" description="Peptidase S11 D-alanyl-D-alanine carboxypeptidase A N-terminal" evidence="9">
    <location>
        <begin position="93"/>
        <end position="300"/>
    </location>
</feature>
<gene>
    <name evidence="10" type="ORF">GHK86_13655</name>
</gene>
<dbReference type="Pfam" id="PF00768">
    <property type="entry name" value="Peptidase_S11"/>
    <property type="match status" value="1"/>
</dbReference>
<feature type="transmembrane region" description="Helical" evidence="8">
    <location>
        <begin position="23"/>
        <end position="47"/>
    </location>
</feature>
<evidence type="ECO:0000313" key="11">
    <source>
        <dbReference type="Proteomes" id="UP000437736"/>
    </source>
</evidence>
<dbReference type="Proteomes" id="UP000437736">
    <property type="component" value="Unassembled WGS sequence"/>
</dbReference>
<dbReference type="SUPFAM" id="SSF56601">
    <property type="entry name" value="beta-lactamase/transpeptidase-like"/>
    <property type="match status" value="1"/>
</dbReference>
<evidence type="ECO:0000256" key="2">
    <source>
        <dbReference type="ARBA" id="ARBA00022729"/>
    </source>
</evidence>
<keyword evidence="8" id="KW-0812">Transmembrane</keyword>
<keyword evidence="10" id="KW-0645">Protease</keyword>
<dbReference type="PANTHER" id="PTHR21581:SF33">
    <property type="entry name" value="D-ALANYL-D-ALANINE CARBOXYPEPTIDASE DACB"/>
    <property type="match status" value="1"/>
</dbReference>
<protein>
    <submittedName>
        <fullName evidence="10">D-alanyl-D-alanine carboxypeptidase</fullName>
    </submittedName>
</protein>
<dbReference type="PRINTS" id="PR00725">
    <property type="entry name" value="DADACBPTASE1"/>
</dbReference>
<evidence type="ECO:0000313" key="10">
    <source>
        <dbReference type="EMBL" id="MST33757.1"/>
    </source>
</evidence>
<evidence type="ECO:0000256" key="3">
    <source>
        <dbReference type="ARBA" id="ARBA00022801"/>
    </source>
</evidence>
<dbReference type="PANTHER" id="PTHR21581">
    <property type="entry name" value="D-ALANYL-D-ALANINE CARBOXYPEPTIDASE"/>
    <property type="match status" value="1"/>
</dbReference>
<keyword evidence="10" id="KW-0121">Carboxypeptidase</keyword>
<organism evidence="10 11">
    <name type="scientific">Acidiferrimicrobium australe</name>
    <dbReference type="NCBI Taxonomy" id="2664430"/>
    <lineage>
        <taxon>Bacteria</taxon>
        <taxon>Bacillati</taxon>
        <taxon>Actinomycetota</taxon>
        <taxon>Acidimicrobiia</taxon>
        <taxon>Acidimicrobiales</taxon>
        <taxon>Acidimicrobiaceae</taxon>
        <taxon>Acidiferrimicrobium</taxon>
    </lineage>
</organism>
<keyword evidence="2" id="KW-0732">Signal</keyword>
<keyword evidence="4" id="KW-0133">Cell shape</keyword>
<dbReference type="InterPro" id="IPR012338">
    <property type="entry name" value="Beta-lactam/transpept-like"/>
</dbReference>
<keyword evidence="5" id="KW-0573">Peptidoglycan synthesis</keyword>
<dbReference type="InterPro" id="IPR001967">
    <property type="entry name" value="Peptidase_S11_N"/>
</dbReference>
<evidence type="ECO:0000259" key="9">
    <source>
        <dbReference type="Pfam" id="PF00768"/>
    </source>
</evidence>
<dbReference type="GO" id="GO:0004180">
    <property type="term" value="F:carboxypeptidase activity"/>
    <property type="evidence" value="ECO:0007669"/>
    <property type="project" value="UniProtKB-KW"/>
</dbReference>
<keyword evidence="11" id="KW-1185">Reference proteome</keyword>
<name>A0ABW9QVM4_9ACTN</name>
<comment type="caution">
    <text evidence="10">The sequence shown here is derived from an EMBL/GenBank/DDBJ whole genome shotgun (WGS) entry which is preliminary data.</text>
</comment>
<keyword evidence="8" id="KW-0472">Membrane</keyword>
<comment type="similarity">
    <text evidence="1 7">Belongs to the peptidase S11 family.</text>
</comment>
<reference evidence="10 11" key="1">
    <citation type="submission" date="2019-11" db="EMBL/GenBank/DDBJ databases">
        <title>Acidiferrimicrobium australis gen. nov., sp. nov., an acidophilic and obligately heterotrophic, member of the Actinobacteria that catalyses dissimilatory oxido- reduction of iron isolated from metal-rich acidic water in Chile.</title>
        <authorList>
            <person name="Gonzalez D."/>
            <person name="Huber K."/>
            <person name="Hedrich S."/>
            <person name="Rojas-Villalobos C."/>
            <person name="Quatrini R."/>
            <person name="Dinamarca M.A."/>
            <person name="Schwarz A."/>
            <person name="Canales C."/>
            <person name="Nancucheo I."/>
        </authorList>
    </citation>
    <scope>NUCLEOTIDE SEQUENCE [LARGE SCALE GENOMIC DNA]</scope>
    <source>
        <strain evidence="10 11">USS-CCA1</strain>
    </source>
</reference>
<evidence type="ECO:0000256" key="4">
    <source>
        <dbReference type="ARBA" id="ARBA00022960"/>
    </source>
</evidence>
<sequence>MSRRGNHRRSSAWSSSRKSDRGIGFYLLVLSLVVLVLVVAAGAYVGIQLNRSVPKATASVVFHDPLTAAGTRPSLPVPAQGSTDVAVEGVGTLAAVNANKSVPVASITKLITALVVLQHHPLQVGQQGPEITVPAAIGSAYPAELAAHDSLIPVHTGEHLSEYQCLEALLIPSADNVANLLATWTAGSVSAFVAEMNAKATALGLHHTHFADASGLSPGSESSAADLVHLGEMVLNQPVIAQIVAMPQVNLPLAGLVYNYDYDLGRDGIVGIKTGSTLPAGGDFLFAAHHKVGGRTLTVVGAVLNQQGKNILQAALDAAKRLAVAAFADIHPVTLLRAGVPVVRVTAPWGGSTQAVTTRTVTTLGFSGERVQAAVHLAGPATTRALKSPVAAGAELATVQVTLPDGTVSVPATTVGSIKAPSLSWRLERL</sequence>
<keyword evidence="6" id="KW-0961">Cell wall biogenesis/degradation</keyword>
<proteinExistence type="inferred from homology"/>
<evidence type="ECO:0000256" key="7">
    <source>
        <dbReference type="RuleBase" id="RU004016"/>
    </source>
</evidence>
<keyword evidence="3" id="KW-0378">Hydrolase</keyword>
<evidence type="ECO:0000256" key="8">
    <source>
        <dbReference type="SAM" id="Phobius"/>
    </source>
</evidence>
<evidence type="ECO:0000256" key="5">
    <source>
        <dbReference type="ARBA" id="ARBA00022984"/>
    </source>
</evidence>
<evidence type="ECO:0000256" key="6">
    <source>
        <dbReference type="ARBA" id="ARBA00023316"/>
    </source>
</evidence>
<dbReference type="InterPro" id="IPR018044">
    <property type="entry name" value="Peptidase_S11"/>
</dbReference>
<dbReference type="EMBL" id="WJHE01000713">
    <property type="protein sequence ID" value="MST33757.1"/>
    <property type="molecule type" value="Genomic_DNA"/>
</dbReference>
<accession>A0ABW9QVM4</accession>
<evidence type="ECO:0000256" key="1">
    <source>
        <dbReference type="ARBA" id="ARBA00007164"/>
    </source>
</evidence>